<comment type="caution">
    <text evidence="4">The sequence shown here is derived from an EMBL/GenBank/DDBJ whole genome shotgun (WGS) entry which is preliminary data.</text>
</comment>
<keyword evidence="2" id="KW-0418">Kinase</keyword>
<proteinExistence type="predicted"/>
<keyword evidence="5" id="KW-1185">Reference proteome</keyword>
<reference evidence="5" key="1">
    <citation type="journal article" date="2019" name="Int. J. Syst. Evol. Microbiol.">
        <title>The Global Catalogue of Microorganisms (GCM) 10K type strain sequencing project: providing services to taxonomists for standard genome sequencing and annotation.</title>
        <authorList>
            <consortium name="The Broad Institute Genomics Platform"/>
            <consortium name="The Broad Institute Genome Sequencing Center for Infectious Disease"/>
            <person name="Wu L."/>
            <person name="Ma J."/>
        </authorList>
    </citation>
    <scope>NUCLEOTIDE SEQUENCE [LARGE SCALE GENOMIC DNA]</scope>
    <source>
        <strain evidence="5">CGMCC 1.15643</strain>
    </source>
</reference>
<protein>
    <submittedName>
        <fullName evidence="4">DAK2 domain-containing protein</fullName>
    </submittedName>
</protein>
<evidence type="ECO:0000259" key="3">
    <source>
        <dbReference type="PROSITE" id="PS51480"/>
    </source>
</evidence>
<name>A0ABW0F6P4_9HYPH</name>
<dbReference type="PANTHER" id="PTHR28629:SF4">
    <property type="entry name" value="TRIOKINASE_FMN CYCLASE"/>
    <property type="match status" value="1"/>
</dbReference>
<dbReference type="PANTHER" id="PTHR28629">
    <property type="entry name" value="TRIOKINASE/FMN CYCLASE"/>
    <property type="match status" value="1"/>
</dbReference>
<dbReference type="RefSeq" id="WP_158446554.1">
    <property type="nucleotide sequence ID" value="NZ_JAOAOS010000013.1"/>
</dbReference>
<dbReference type="SUPFAM" id="SSF101473">
    <property type="entry name" value="DhaL-like"/>
    <property type="match status" value="1"/>
</dbReference>
<evidence type="ECO:0000313" key="5">
    <source>
        <dbReference type="Proteomes" id="UP001595976"/>
    </source>
</evidence>
<organism evidence="4 5">
    <name type="scientific">Bosea minatitlanensis</name>
    <dbReference type="NCBI Taxonomy" id="128782"/>
    <lineage>
        <taxon>Bacteria</taxon>
        <taxon>Pseudomonadati</taxon>
        <taxon>Pseudomonadota</taxon>
        <taxon>Alphaproteobacteria</taxon>
        <taxon>Hyphomicrobiales</taxon>
        <taxon>Boseaceae</taxon>
        <taxon>Bosea</taxon>
    </lineage>
</organism>
<evidence type="ECO:0000256" key="1">
    <source>
        <dbReference type="ARBA" id="ARBA00022679"/>
    </source>
</evidence>
<dbReference type="InterPro" id="IPR004007">
    <property type="entry name" value="DhaL_dom"/>
</dbReference>
<evidence type="ECO:0000313" key="4">
    <source>
        <dbReference type="EMBL" id="MFC5293555.1"/>
    </source>
</evidence>
<accession>A0ABW0F6P4</accession>
<keyword evidence="1" id="KW-0808">Transferase</keyword>
<dbReference type="Pfam" id="PF02734">
    <property type="entry name" value="Dak2"/>
    <property type="match status" value="1"/>
</dbReference>
<dbReference type="Proteomes" id="UP001595976">
    <property type="component" value="Unassembled WGS sequence"/>
</dbReference>
<dbReference type="InterPro" id="IPR050861">
    <property type="entry name" value="Dihydroxyacetone_Kinase"/>
</dbReference>
<feature type="domain" description="DhaL" evidence="3">
    <location>
        <begin position="6"/>
        <end position="199"/>
    </location>
</feature>
<sequence length="199" mass="20608">MSTDSRMLVEALGRWADRMELAAPELNALDGQLGDGDLGATLSKCAANIRKAIAPPPADIPGIFKACAIACTKASGSSLGTLLAVAFMTLTKETAGKNQIGDAEWPGLLAAVRDALSARGGARLGDKTVLDAIEAVRLGLEGTGPEGRLSAAKAALEAAIADFRGRENRIGRARIFAERSRGLDDPGMIAARHMLESIG</sequence>
<evidence type="ECO:0000256" key="2">
    <source>
        <dbReference type="ARBA" id="ARBA00022777"/>
    </source>
</evidence>
<dbReference type="SMART" id="SM01120">
    <property type="entry name" value="Dak2"/>
    <property type="match status" value="1"/>
</dbReference>
<dbReference type="PROSITE" id="PS51480">
    <property type="entry name" value="DHAL"/>
    <property type="match status" value="1"/>
</dbReference>
<dbReference type="Gene3D" id="1.25.40.340">
    <property type="match status" value="1"/>
</dbReference>
<dbReference type="InterPro" id="IPR036117">
    <property type="entry name" value="DhaL_dom_sf"/>
</dbReference>
<gene>
    <name evidence="4" type="ORF">ACFPK2_11200</name>
</gene>
<dbReference type="EMBL" id="JBHSLI010000004">
    <property type="protein sequence ID" value="MFC5293555.1"/>
    <property type="molecule type" value="Genomic_DNA"/>
</dbReference>